<reference evidence="8" key="1">
    <citation type="submission" date="2025-08" db="UniProtKB">
        <authorList>
            <consortium name="RefSeq"/>
        </authorList>
    </citation>
    <scope>IDENTIFICATION</scope>
</reference>
<evidence type="ECO:0000256" key="3">
    <source>
        <dbReference type="ARBA" id="ARBA00022327"/>
    </source>
</evidence>
<keyword evidence="4" id="KW-0963">Cytoplasm</keyword>
<dbReference type="PANTHER" id="PTHR22419:SF2">
    <property type="entry name" value="COILED-COIL DOMAIN-CONTAINING PROTEIN 172"/>
    <property type="match status" value="1"/>
</dbReference>
<dbReference type="KEGG" id="gacu:117552634"/>
<dbReference type="InterPro" id="IPR029618">
    <property type="entry name" value="CCDC172"/>
</dbReference>
<dbReference type="Proteomes" id="UP000515161">
    <property type="component" value="Unplaced"/>
</dbReference>
<proteinExistence type="inferred from homology"/>
<evidence type="ECO:0000256" key="5">
    <source>
        <dbReference type="ARBA" id="ARBA00023054"/>
    </source>
</evidence>
<keyword evidence="7" id="KW-1185">Reference proteome</keyword>
<evidence type="ECO:0000256" key="4">
    <source>
        <dbReference type="ARBA" id="ARBA00022490"/>
    </source>
</evidence>
<accession>A0A6P8UW56</accession>
<sequence>MSLDTLFEQILVTEQQLTEQTQRIKEVKVAIIRYNEKIKGASEKNEKTKEELETMAQQLSAMRLQRDLMKKSEVQMLKQIQELLGQKSRLTEQLAKIKWECKEEEKNFLEEISRFNSDFSLCGNRGVVSEKQTHTERLNLQREEDAVNTEMDLMSRRNRHMSSLQEEKRVLLLKVQSLENVQKELDLQLSEAEAMTESLRAEGLFVSQKPLTDSTCLRLRQELEMHKEGEPELLRETLRSEIHFLKSQKLDSSQESEPR</sequence>
<protein>
    <recommendedName>
        <fullName evidence="3">Coiled-coil domain-containing protein 172</fullName>
    </recommendedName>
</protein>
<dbReference type="OrthoDB" id="10055570at2759"/>
<evidence type="ECO:0000256" key="2">
    <source>
        <dbReference type="ARBA" id="ARBA00008975"/>
    </source>
</evidence>
<evidence type="ECO:0000256" key="1">
    <source>
        <dbReference type="ARBA" id="ARBA00004496"/>
    </source>
</evidence>
<dbReference type="InParanoid" id="A0A6P8UW56"/>
<feature type="coiled-coil region" evidence="6">
    <location>
        <begin position="161"/>
        <end position="202"/>
    </location>
</feature>
<organism evidence="7 8">
    <name type="scientific">Gymnodraco acuticeps</name>
    <name type="common">Antarctic dragonfish</name>
    <dbReference type="NCBI Taxonomy" id="8218"/>
    <lineage>
        <taxon>Eukaryota</taxon>
        <taxon>Metazoa</taxon>
        <taxon>Chordata</taxon>
        <taxon>Craniata</taxon>
        <taxon>Vertebrata</taxon>
        <taxon>Euteleostomi</taxon>
        <taxon>Actinopterygii</taxon>
        <taxon>Neopterygii</taxon>
        <taxon>Teleostei</taxon>
        <taxon>Neoteleostei</taxon>
        <taxon>Acanthomorphata</taxon>
        <taxon>Eupercaria</taxon>
        <taxon>Perciformes</taxon>
        <taxon>Notothenioidei</taxon>
        <taxon>Bathydraconidae</taxon>
        <taxon>Gymnodraco</taxon>
    </lineage>
</organism>
<comment type="similarity">
    <text evidence="2">Belongs to the CCDC172 family.</text>
</comment>
<dbReference type="GeneID" id="117552634"/>
<dbReference type="GO" id="GO:0005737">
    <property type="term" value="C:cytoplasm"/>
    <property type="evidence" value="ECO:0007669"/>
    <property type="project" value="UniProtKB-SubCell"/>
</dbReference>
<keyword evidence="5 6" id="KW-0175">Coiled coil</keyword>
<evidence type="ECO:0000313" key="7">
    <source>
        <dbReference type="Proteomes" id="UP000515161"/>
    </source>
</evidence>
<gene>
    <name evidence="8" type="primary">ccdc172</name>
</gene>
<evidence type="ECO:0000313" key="8">
    <source>
        <dbReference type="RefSeq" id="XP_034082099.1"/>
    </source>
</evidence>
<dbReference type="PANTHER" id="PTHR22419">
    <property type="entry name" value="COILED-COIL DOMAIN-CONTAINING PROTEIN 172"/>
    <property type="match status" value="1"/>
</dbReference>
<dbReference type="CTD" id="374355"/>
<feature type="coiled-coil region" evidence="6">
    <location>
        <begin position="24"/>
        <end position="107"/>
    </location>
</feature>
<dbReference type="RefSeq" id="XP_034082099.1">
    <property type="nucleotide sequence ID" value="XM_034226208.1"/>
</dbReference>
<evidence type="ECO:0000256" key="6">
    <source>
        <dbReference type="SAM" id="Coils"/>
    </source>
</evidence>
<dbReference type="AlphaFoldDB" id="A0A6P8UW56"/>
<comment type="subcellular location">
    <subcellularLocation>
        <location evidence="1">Cytoplasm</location>
    </subcellularLocation>
</comment>
<name>A0A6P8UW56_GYMAC</name>